<dbReference type="EMBL" id="CP031148">
    <property type="protein sequence ID" value="AXG08917.1"/>
    <property type="molecule type" value="Genomic_DNA"/>
</dbReference>
<keyword evidence="4" id="KW-1185">Reference proteome</keyword>
<proteinExistence type="predicted"/>
<accession>A0A345E9P5</accession>
<dbReference type="EMBL" id="CP031150">
    <property type="protein sequence ID" value="AXG05567.1"/>
    <property type="molecule type" value="Genomic_DNA"/>
</dbReference>
<reference evidence="2 3" key="1">
    <citation type="submission" date="2018-07" db="EMBL/GenBank/DDBJ databases">
        <title>Genome sequences of Haloplanus sp. CBA1112.</title>
        <authorList>
            <person name="Kim Y.B."/>
            <person name="Roh S.W."/>
        </authorList>
    </citation>
    <scope>NUCLEOTIDE SEQUENCE [LARGE SCALE GENOMIC DNA]</scope>
    <source>
        <strain evidence="2 3">CBA1112</strain>
    </source>
</reference>
<evidence type="ECO:0000313" key="4">
    <source>
        <dbReference type="Proteomes" id="UP000253273"/>
    </source>
</evidence>
<dbReference type="KEGG" id="haj:DU500_03460"/>
<dbReference type="GeneID" id="37285918"/>
<dbReference type="OrthoDB" id="200286at2157"/>
<dbReference type="AlphaFoldDB" id="A0A345E045"/>
<reference evidence="1 4" key="2">
    <citation type="submission" date="2018-07" db="EMBL/GenBank/DDBJ databases">
        <title>Genome sequences of Haloplanus sp. CBA1113.</title>
        <authorList>
            <person name="Kim Y.B."/>
            <person name="Roh S.W."/>
        </authorList>
    </citation>
    <scope>NUCLEOTIDE SEQUENCE [LARGE SCALE GENOMIC DNA]</scope>
    <source>
        <strain evidence="1 4">CBA1113</strain>
    </source>
</reference>
<name>A0A345E045_9EURY</name>
<gene>
    <name evidence="2" type="ORF">DU484_03030</name>
    <name evidence="1" type="ORF">DU500_03460</name>
</gene>
<evidence type="ECO:0000313" key="1">
    <source>
        <dbReference type="EMBL" id="AXG05567.1"/>
    </source>
</evidence>
<keyword evidence="1" id="KW-0436">Ligase</keyword>
<dbReference type="Gene3D" id="3.90.1140.10">
    <property type="entry name" value="Cyclic phosphodiesterase"/>
    <property type="match status" value="1"/>
</dbReference>
<evidence type="ECO:0000313" key="3">
    <source>
        <dbReference type="Proteomes" id="UP000252985"/>
    </source>
</evidence>
<dbReference type="SUPFAM" id="SSF55144">
    <property type="entry name" value="LigT-like"/>
    <property type="match status" value="1"/>
</dbReference>
<protein>
    <submittedName>
        <fullName evidence="1">2'-5' RNA ligase family protein</fullName>
    </submittedName>
</protein>
<organism evidence="1 4">
    <name type="scientific">Haloplanus rubicundus</name>
    <dbReference type="NCBI Taxonomy" id="1547898"/>
    <lineage>
        <taxon>Archaea</taxon>
        <taxon>Methanobacteriati</taxon>
        <taxon>Methanobacteriota</taxon>
        <taxon>Stenosarchaea group</taxon>
        <taxon>Halobacteria</taxon>
        <taxon>Halobacteriales</taxon>
        <taxon>Haloferacaceae</taxon>
        <taxon>Haloplanus</taxon>
    </lineage>
</organism>
<sequence length="179" mass="19675">MYSLNVPVPPAAERLAADLHPQLVAFDRIRDRHTLVCKRFEADEAEYDHLRERLRVALSPTPAFEAQVTGIDAFETPTHGPGPVVYLAVESPGLHDLHRRLVAAFGAVHDDLEGEAYVPHVTLARGGGEASATPLAPGDASALDRLRAVDIDPITWTVSELHLWSRARREAVWTVSLPR</sequence>
<dbReference type="GO" id="GO:0016874">
    <property type="term" value="F:ligase activity"/>
    <property type="evidence" value="ECO:0007669"/>
    <property type="project" value="UniProtKB-KW"/>
</dbReference>
<dbReference type="Proteomes" id="UP000252985">
    <property type="component" value="Chromosome"/>
</dbReference>
<dbReference type="RefSeq" id="WP_114584716.1">
    <property type="nucleotide sequence ID" value="NZ_CP031148.1"/>
</dbReference>
<evidence type="ECO:0000313" key="2">
    <source>
        <dbReference type="EMBL" id="AXG08917.1"/>
    </source>
</evidence>
<dbReference type="Proteomes" id="UP000253273">
    <property type="component" value="Chromosome"/>
</dbReference>
<dbReference type="InterPro" id="IPR009097">
    <property type="entry name" value="Cyclic_Pdiesterase"/>
</dbReference>
<accession>A0A345E045</accession>
<dbReference type="KEGG" id="haq:DU484_03030"/>
<dbReference type="Pfam" id="PF13563">
    <property type="entry name" value="2_5_RNA_ligase2"/>
    <property type="match status" value="1"/>
</dbReference>